<feature type="domain" description="Peptidase S9 prolyl oligopeptidase catalytic" evidence="3">
    <location>
        <begin position="443"/>
        <end position="577"/>
    </location>
</feature>
<organism evidence="4 5">
    <name type="scientific">Capronia coronata CBS 617.96</name>
    <dbReference type="NCBI Taxonomy" id="1182541"/>
    <lineage>
        <taxon>Eukaryota</taxon>
        <taxon>Fungi</taxon>
        <taxon>Dikarya</taxon>
        <taxon>Ascomycota</taxon>
        <taxon>Pezizomycotina</taxon>
        <taxon>Eurotiomycetes</taxon>
        <taxon>Chaetothyriomycetidae</taxon>
        <taxon>Chaetothyriales</taxon>
        <taxon>Herpotrichiellaceae</taxon>
        <taxon>Capronia</taxon>
    </lineage>
</organism>
<proteinExistence type="predicted"/>
<dbReference type="eggNOG" id="ENOG502QS8J">
    <property type="taxonomic scope" value="Eukaryota"/>
</dbReference>
<dbReference type="PANTHER" id="PTHR43037:SF4">
    <property type="entry name" value="PEPTIDASE S9 PROLYL OLIGOPEPTIDASE CATALYTIC DOMAIN-CONTAINING PROTEIN"/>
    <property type="match status" value="1"/>
</dbReference>
<reference evidence="4 5" key="1">
    <citation type="submission" date="2013-03" db="EMBL/GenBank/DDBJ databases">
        <title>The Genome Sequence of Capronia coronata CBS 617.96.</title>
        <authorList>
            <consortium name="The Broad Institute Genomics Platform"/>
            <person name="Cuomo C."/>
            <person name="de Hoog S."/>
            <person name="Gorbushina A."/>
            <person name="Walker B."/>
            <person name="Young S.K."/>
            <person name="Zeng Q."/>
            <person name="Gargeya S."/>
            <person name="Fitzgerald M."/>
            <person name="Haas B."/>
            <person name="Abouelleil A."/>
            <person name="Allen A.W."/>
            <person name="Alvarado L."/>
            <person name="Arachchi H.M."/>
            <person name="Berlin A.M."/>
            <person name="Chapman S.B."/>
            <person name="Gainer-Dewar J."/>
            <person name="Goldberg J."/>
            <person name="Griggs A."/>
            <person name="Gujja S."/>
            <person name="Hansen M."/>
            <person name="Howarth C."/>
            <person name="Imamovic A."/>
            <person name="Ireland A."/>
            <person name="Larimer J."/>
            <person name="McCowan C."/>
            <person name="Murphy C."/>
            <person name="Pearson M."/>
            <person name="Poon T.W."/>
            <person name="Priest M."/>
            <person name="Roberts A."/>
            <person name="Saif S."/>
            <person name="Shea T."/>
            <person name="Sisk P."/>
            <person name="Sykes S."/>
            <person name="Wortman J."/>
            <person name="Nusbaum C."/>
            <person name="Birren B."/>
        </authorList>
    </citation>
    <scope>NUCLEOTIDE SEQUENCE [LARGE SCALE GENOMIC DNA]</scope>
    <source>
        <strain evidence="4 5">CBS 617.96</strain>
    </source>
</reference>
<keyword evidence="5" id="KW-1185">Reference proteome</keyword>
<gene>
    <name evidence="4" type="ORF">A1O1_01908</name>
</gene>
<name>W9YW70_9EURO</name>
<dbReference type="GO" id="GO:0008236">
    <property type="term" value="F:serine-type peptidase activity"/>
    <property type="evidence" value="ECO:0007669"/>
    <property type="project" value="InterPro"/>
</dbReference>
<evidence type="ECO:0000313" key="5">
    <source>
        <dbReference type="Proteomes" id="UP000019484"/>
    </source>
</evidence>
<dbReference type="GeneID" id="19156809"/>
<keyword evidence="1 2" id="KW-0732">Signal</keyword>
<comment type="caution">
    <text evidence="4">The sequence shown here is derived from an EMBL/GenBank/DDBJ whole genome shotgun (WGS) entry which is preliminary data.</text>
</comment>
<dbReference type="OrthoDB" id="449091at2759"/>
<evidence type="ECO:0000313" key="4">
    <source>
        <dbReference type="EMBL" id="EXJ93516.1"/>
    </source>
</evidence>
<protein>
    <recommendedName>
        <fullName evidence="3">Peptidase S9 prolyl oligopeptidase catalytic domain-containing protein</fullName>
    </recommendedName>
</protein>
<dbReference type="InterPro" id="IPR050955">
    <property type="entry name" value="Plant_Biomass_Hydrol_Est"/>
</dbReference>
<accession>W9YW70</accession>
<evidence type="ECO:0000256" key="1">
    <source>
        <dbReference type="ARBA" id="ARBA00022729"/>
    </source>
</evidence>
<dbReference type="InterPro" id="IPR029058">
    <property type="entry name" value="AB_hydrolase_fold"/>
</dbReference>
<dbReference type="AlphaFoldDB" id="W9YW70"/>
<sequence length="891" mass="97471">MRHGHCWNLLLCVTLHLGYVAAGISQGVLSADDTLHHGPIAFLSSWDVLGPFRVGTREAVWGADPIEFHGGIQSLISNEEPLYHSPLTRGANVHWSNRTFIPIDTKTSTSVELVVDFPEVDWQFAQNVYGWSALQFQGWLKGRIWNADTGVQKVVLYPDNILELWVNEHHVFGGDFYGFQRAPVVVDLPPGLNNISVRLIRDVRSMGGTLPPVVRASLRADLALVPIDISPQSLVMPDVVGGRFCSPLGSITVRNQADSWIEVRQVSAVLAEHSVVVASDAIRLGPGQSRPVKVSLGSIEGMQEAIHFELQYSLAASGSSQVAFSAPLHHTTNSSLQKITFLHPSGVVSYAMLRPPPTTHGAAKDSVVPVLLMLHGAGVEADGSLARHMFDAAHALPAWILTPSGMTPWSSDDWHIWGFADVEAALLTVPKWIQDAAWAGPGVMAEKVLVAGHSNGGQGTWFFATHQPDRVLGAAAASGYSSIENYVPYAFWDEADPLRTGILQTARSSFRHELLTDNLVGVPIFQQHGSEDDNVPAYHSRLLNTLLAEAGQLVDYSETPGRGHWFTGTMTTPAMLDFYLGCLNGSSSVSSIPAQFSFVVPNSHELGSKYGIVIDQLTTPDRMGRVTVTTSMHDSIPRWHVTTENIRRLHFETATQLGDTPWEVVLGNMSDSFDVGVATKGSSFVKLETNVWAQEIAPEWTNIGQRYGRQRGSLDSIVRSAGPFEIVYCSEKDLPLAIQTSRNFLQYFGADSNISHRSRYEDALKREGNVITLGTGASIPPPYLPSFPIQIGAEWLSLKTKDSNTVSIPLTPGMGGIWLRPLPEQRLELVVWGYDEVGLRQAARLIPTLTGAGQPDFVVLNNETRWKGHSAAPAMGFFDYEWRISPASFLP</sequence>
<dbReference type="InterPro" id="IPR001375">
    <property type="entry name" value="Peptidase_S9_cat"/>
</dbReference>
<dbReference type="SUPFAM" id="SSF53474">
    <property type="entry name" value="alpha/beta-Hydrolases"/>
    <property type="match status" value="1"/>
</dbReference>
<dbReference type="STRING" id="1182541.W9YW70"/>
<dbReference type="PANTHER" id="PTHR43037">
    <property type="entry name" value="UNNAMED PRODUCT-RELATED"/>
    <property type="match status" value="1"/>
</dbReference>
<dbReference type="Proteomes" id="UP000019484">
    <property type="component" value="Unassembled WGS sequence"/>
</dbReference>
<evidence type="ECO:0000259" key="3">
    <source>
        <dbReference type="Pfam" id="PF00326"/>
    </source>
</evidence>
<evidence type="ECO:0000256" key="2">
    <source>
        <dbReference type="SAM" id="SignalP"/>
    </source>
</evidence>
<dbReference type="HOGENOM" id="CLU_014627_1_0_1"/>
<dbReference type="EMBL" id="AMWN01000002">
    <property type="protein sequence ID" value="EXJ93516.1"/>
    <property type="molecule type" value="Genomic_DNA"/>
</dbReference>
<feature type="signal peptide" evidence="2">
    <location>
        <begin position="1"/>
        <end position="22"/>
    </location>
</feature>
<dbReference type="Gene3D" id="3.40.50.1820">
    <property type="entry name" value="alpha/beta hydrolase"/>
    <property type="match status" value="1"/>
</dbReference>
<dbReference type="Pfam" id="PF00326">
    <property type="entry name" value="Peptidase_S9"/>
    <property type="match status" value="1"/>
</dbReference>
<feature type="chain" id="PRO_5004933119" description="Peptidase S9 prolyl oligopeptidase catalytic domain-containing protein" evidence="2">
    <location>
        <begin position="23"/>
        <end position="891"/>
    </location>
</feature>
<dbReference type="RefSeq" id="XP_007721010.1">
    <property type="nucleotide sequence ID" value="XM_007722820.1"/>
</dbReference>
<dbReference type="GO" id="GO:0006508">
    <property type="term" value="P:proteolysis"/>
    <property type="evidence" value="ECO:0007669"/>
    <property type="project" value="InterPro"/>
</dbReference>